<protein>
    <recommendedName>
        <fullName evidence="1">ParE-like toxin domain-containing protein</fullName>
    </recommendedName>
</protein>
<dbReference type="InterPro" id="IPR056925">
    <property type="entry name" value="ParE-like"/>
</dbReference>
<feature type="domain" description="ParE-like toxin" evidence="1">
    <location>
        <begin position="20"/>
        <end position="83"/>
    </location>
</feature>
<keyword evidence="3" id="KW-1185">Reference proteome</keyword>
<proteinExistence type="predicted"/>
<comment type="caution">
    <text evidence="2">The sequence shown here is derived from an EMBL/GenBank/DDBJ whole genome shotgun (WGS) entry which is preliminary data.</text>
</comment>
<organism evidence="2 3">
    <name type="scientific">Nannocystis bainbridge</name>
    <dbReference type="NCBI Taxonomy" id="2995303"/>
    <lineage>
        <taxon>Bacteria</taxon>
        <taxon>Pseudomonadati</taxon>
        <taxon>Myxococcota</taxon>
        <taxon>Polyangia</taxon>
        <taxon>Nannocystales</taxon>
        <taxon>Nannocystaceae</taxon>
        <taxon>Nannocystis</taxon>
    </lineage>
</organism>
<gene>
    <name evidence="2" type="ORF">POL25_32515</name>
</gene>
<evidence type="ECO:0000259" key="1">
    <source>
        <dbReference type="Pfam" id="PF24732"/>
    </source>
</evidence>
<dbReference type="RefSeq" id="WP_272090183.1">
    <property type="nucleotide sequence ID" value="NZ_JAQNDL010000003.1"/>
</dbReference>
<dbReference type="Proteomes" id="UP001221686">
    <property type="component" value="Unassembled WGS sequence"/>
</dbReference>
<evidence type="ECO:0000313" key="2">
    <source>
        <dbReference type="EMBL" id="MDC0721678.1"/>
    </source>
</evidence>
<name>A0ABT5E8B1_9BACT</name>
<dbReference type="EMBL" id="JAQNDL010000003">
    <property type="protein sequence ID" value="MDC0721678.1"/>
    <property type="molecule type" value="Genomic_DNA"/>
</dbReference>
<sequence>MTRLADTDPISLASLPHRGMVQRARDILHRIAAGEPYVRFHGKRLRHDRTRISVPLGRHYRLIFLDDGARLRPIACMSHSAYNGTKPGARRHS</sequence>
<dbReference type="Pfam" id="PF24732">
    <property type="entry name" value="ParE_like"/>
    <property type="match status" value="1"/>
</dbReference>
<reference evidence="2 3" key="1">
    <citation type="submission" date="2022-11" db="EMBL/GenBank/DDBJ databases">
        <title>Minimal conservation of predation-associated metabolite biosynthetic gene clusters underscores biosynthetic potential of Myxococcota including descriptions for ten novel species: Archangium lansinium sp. nov., Myxococcus landrumus sp. nov., Nannocystis bai.</title>
        <authorList>
            <person name="Ahearne A."/>
            <person name="Stevens C."/>
            <person name="Dowd S."/>
        </authorList>
    </citation>
    <scope>NUCLEOTIDE SEQUENCE [LARGE SCALE GENOMIC DNA]</scope>
    <source>
        <strain evidence="2 3">BB15-2</strain>
    </source>
</reference>
<accession>A0ABT5E8B1</accession>
<evidence type="ECO:0000313" key="3">
    <source>
        <dbReference type="Proteomes" id="UP001221686"/>
    </source>
</evidence>